<accession>A0A183AI86</accession>
<dbReference type="GO" id="GO:0003824">
    <property type="term" value="F:catalytic activity"/>
    <property type="evidence" value="ECO:0007669"/>
    <property type="project" value="InterPro"/>
</dbReference>
<dbReference type="InterPro" id="IPR036691">
    <property type="entry name" value="Endo/exonu/phosph_ase_sf"/>
</dbReference>
<proteinExistence type="predicted"/>
<sequence>MLDTSKLVARYELDRKRDRFHGHRTSQLIELLEFIRITASSSDAVVITGDFNLESNTPDIAFFKSYLGVSDAWKDSIVRYSNGPLSTEISHERLEVEGCTCDRADNPYRNDEWTKYYGNGERLDYIFYRAGNGPLDSESAPKNIQLTCRSRWLDMRQVPNDADKLHYSDHVGVGAQLTISRVSPTTVAQHNRKLSLESTKQMETVLLELADHINSGLQQCRRERILHLIFAAGIAFLLFYILTYGPHRHWFLVFLSFLLVIVLSPCCFLLLWGSLIGRITERRALTNSGIIINLILAQIKACMKQSEGDTHANGDYTILSY</sequence>
<feature type="domain" description="Endonuclease/exonuclease/phosphatase" evidence="2">
    <location>
        <begin position="18"/>
        <end position="131"/>
    </location>
</feature>
<feature type="transmembrane region" description="Helical" evidence="1">
    <location>
        <begin position="225"/>
        <end position="244"/>
    </location>
</feature>
<reference evidence="5" key="1">
    <citation type="submission" date="2016-06" db="UniProtKB">
        <authorList>
            <consortium name="WormBaseParasite"/>
        </authorList>
    </citation>
    <scope>IDENTIFICATION</scope>
</reference>
<dbReference type="Proteomes" id="UP000272942">
    <property type="component" value="Unassembled WGS sequence"/>
</dbReference>
<evidence type="ECO:0000313" key="4">
    <source>
        <dbReference type="Proteomes" id="UP000272942"/>
    </source>
</evidence>
<dbReference type="Pfam" id="PF03372">
    <property type="entry name" value="Exo_endo_phos"/>
    <property type="match status" value="1"/>
</dbReference>
<evidence type="ECO:0000259" key="2">
    <source>
        <dbReference type="Pfam" id="PF03372"/>
    </source>
</evidence>
<gene>
    <name evidence="3" type="ORF">ECPE_LOCUS6671</name>
</gene>
<feature type="transmembrane region" description="Helical" evidence="1">
    <location>
        <begin position="250"/>
        <end position="273"/>
    </location>
</feature>
<dbReference type="Gene3D" id="3.60.10.10">
    <property type="entry name" value="Endonuclease/exonuclease/phosphatase"/>
    <property type="match status" value="1"/>
</dbReference>
<dbReference type="OrthoDB" id="387657at2759"/>
<dbReference type="AlphaFoldDB" id="A0A183AI86"/>
<evidence type="ECO:0000313" key="3">
    <source>
        <dbReference type="EMBL" id="VDP79018.1"/>
    </source>
</evidence>
<reference evidence="3 4" key="2">
    <citation type="submission" date="2018-11" db="EMBL/GenBank/DDBJ databases">
        <authorList>
            <consortium name="Pathogen Informatics"/>
        </authorList>
    </citation>
    <scope>NUCLEOTIDE SEQUENCE [LARGE SCALE GENOMIC DNA]</scope>
    <source>
        <strain evidence="3 4">Egypt</strain>
    </source>
</reference>
<evidence type="ECO:0000256" key="1">
    <source>
        <dbReference type="SAM" id="Phobius"/>
    </source>
</evidence>
<protein>
    <submittedName>
        <fullName evidence="5">Endo/exonuclease/phosphatase domain-containing protein</fullName>
    </submittedName>
</protein>
<keyword evidence="4" id="KW-1185">Reference proteome</keyword>
<dbReference type="InterPro" id="IPR005135">
    <property type="entry name" value="Endo/exonuclease/phosphatase"/>
</dbReference>
<keyword evidence="1" id="KW-1133">Transmembrane helix</keyword>
<name>A0A183AI86_9TREM</name>
<organism evidence="5">
    <name type="scientific">Echinostoma caproni</name>
    <dbReference type="NCBI Taxonomy" id="27848"/>
    <lineage>
        <taxon>Eukaryota</taxon>
        <taxon>Metazoa</taxon>
        <taxon>Spiralia</taxon>
        <taxon>Lophotrochozoa</taxon>
        <taxon>Platyhelminthes</taxon>
        <taxon>Trematoda</taxon>
        <taxon>Digenea</taxon>
        <taxon>Plagiorchiida</taxon>
        <taxon>Echinostomata</taxon>
        <taxon>Echinostomatoidea</taxon>
        <taxon>Echinostomatidae</taxon>
        <taxon>Echinostoma</taxon>
    </lineage>
</organism>
<evidence type="ECO:0000313" key="5">
    <source>
        <dbReference type="WBParaSite" id="ECPE_0000668401-mRNA-1"/>
    </source>
</evidence>
<keyword evidence="1" id="KW-0472">Membrane</keyword>
<dbReference type="EMBL" id="UZAN01043692">
    <property type="protein sequence ID" value="VDP79018.1"/>
    <property type="molecule type" value="Genomic_DNA"/>
</dbReference>
<keyword evidence="1" id="KW-0812">Transmembrane</keyword>
<dbReference type="WBParaSite" id="ECPE_0000668401-mRNA-1">
    <property type="protein sequence ID" value="ECPE_0000668401-mRNA-1"/>
    <property type="gene ID" value="ECPE_0000668401"/>
</dbReference>
<dbReference type="SUPFAM" id="SSF56219">
    <property type="entry name" value="DNase I-like"/>
    <property type="match status" value="1"/>
</dbReference>